<evidence type="ECO:0000313" key="3">
    <source>
        <dbReference type="Proteomes" id="UP001085076"/>
    </source>
</evidence>
<sequence>MKKSQPKQPWMPHRRQVSGLTGSSGIAVAVEDETDGTLPEMTLMSAATIISDSCSGGSRQKDEGGVLGLIPWLVVGRWCSSTLGTIAVR</sequence>
<evidence type="ECO:0000256" key="1">
    <source>
        <dbReference type="SAM" id="MobiDB-lite"/>
    </source>
</evidence>
<organism evidence="2 3">
    <name type="scientific">Dioscorea zingiberensis</name>
    <dbReference type="NCBI Taxonomy" id="325984"/>
    <lineage>
        <taxon>Eukaryota</taxon>
        <taxon>Viridiplantae</taxon>
        <taxon>Streptophyta</taxon>
        <taxon>Embryophyta</taxon>
        <taxon>Tracheophyta</taxon>
        <taxon>Spermatophyta</taxon>
        <taxon>Magnoliopsida</taxon>
        <taxon>Liliopsida</taxon>
        <taxon>Dioscoreales</taxon>
        <taxon>Dioscoreaceae</taxon>
        <taxon>Dioscorea</taxon>
    </lineage>
</organism>
<dbReference type="Proteomes" id="UP001085076">
    <property type="component" value="Miscellaneous, Linkage group lg02"/>
</dbReference>
<accession>A0A9D5CYX1</accession>
<protein>
    <submittedName>
        <fullName evidence="2">Uncharacterized protein</fullName>
    </submittedName>
</protein>
<feature type="region of interest" description="Disordered" evidence="1">
    <location>
        <begin position="1"/>
        <end position="25"/>
    </location>
</feature>
<name>A0A9D5CYX1_9LILI</name>
<reference evidence="2" key="2">
    <citation type="journal article" date="2022" name="Hortic Res">
        <title>The genome of Dioscorea zingiberensis sheds light on the biosynthesis, origin and evolution of the medicinally important diosgenin saponins.</title>
        <authorList>
            <person name="Li Y."/>
            <person name="Tan C."/>
            <person name="Li Z."/>
            <person name="Guo J."/>
            <person name="Li S."/>
            <person name="Chen X."/>
            <person name="Wang C."/>
            <person name="Dai X."/>
            <person name="Yang H."/>
            <person name="Song W."/>
            <person name="Hou L."/>
            <person name="Xu J."/>
            <person name="Tong Z."/>
            <person name="Xu A."/>
            <person name="Yuan X."/>
            <person name="Wang W."/>
            <person name="Yang Q."/>
            <person name="Chen L."/>
            <person name="Sun Z."/>
            <person name="Wang K."/>
            <person name="Pan B."/>
            <person name="Chen J."/>
            <person name="Bao Y."/>
            <person name="Liu F."/>
            <person name="Qi X."/>
            <person name="Gang D.R."/>
            <person name="Wen J."/>
            <person name="Li J."/>
        </authorList>
    </citation>
    <scope>NUCLEOTIDE SEQUENCE</scope>
    <source>
        <strain evidence="2">Dzin_1.0</strain>
    </source>
</reference>
<dbReference type="EMBL" id="JAGGNH010000002">
    <property type="protein sequence ID" value="KAJ0981554.1"/>
    <property type="molecule type" value="Genomic_DNA"/>
</dbReference>
<evidence type="ECO:0000313" key="2">
    <source>
        <dbReference type="EMBL" id="KAJ0981554.1"/>
    </source>
</evidence>
<proteinExistence type="predicted"/>
<reference evidence="2" key="1">
    <citation type="submission" date="2021-03" db="EMBL/GenBank/DDBJ databases">
        <authorList>
            <person name="Li Z."/>
            <person name="Yang C."/>
        </authorList>
    </citation>
    <scope>NUCLEOTIDE SEQUENCE</scope>
    <source>
        <strain evidence="2">Dzin_1.0</strain>
        <tissue evidence="2">Leaf</tissue>
    </source>
</reference>
<dbReference type="AlphaFoldDB" id="A0A9D5CYX1"/>
<keyword evidence="3" id="KW-1185">Reference proteome</keyword>
<comment type="caution">
    <text evidence="2">The sequence shown here is derived from an EMBL/GenBank/DDBJ whole genome shotgun (WGS) entry which is preliminary data.</text>
</comment>
<gene>
    <name evidence="2" type="ORF">J5N97_009809</name>
</gene>